<sequence length="198" mass="23185">MIFEDRIKAFGMTNMLIESDLDRLEDRFDVTLRDLSFGTSEQNSIAKAYFPQFEEKLRSEAAAMAKSYELFYCLEKTIRKQISDLLESTKGEDWWNDSNIIPQQIHIDVRKRIQRERESGITPRSQDELDYTNFGELGEIIKANWTVFASIFSNIKAVEKVMFSLNTLRNPIAHCSLLAEDEKLRLELSLRDWFRLGE</sequence>
<name>A0A4Y9T928_9BURK</name>
<reference evidence="2 3" key="1">
    <citation type="submission" date="2019-03" db="EMBL/GenBank/DDBJ databases">
        <title>Draft genome of Massilia hortus sp. nov., a novel bacterial species of the Oxalobacteraceae family.</title>
        <authorList>
            <person name="Peta V."/>
            <person name="Raths R."/>
            <person name="Bucking H."/>
        </authorList>
    </citation>
    <scope>NUCLEOTIDE SEQUENCE [LARGE SCALE GENOMIC DNA]</scope>
    <source>
        <strain evidence="2 3">ONC3</strain>
    </source>
</reference>
<dbReference type="EMBL" id="SPUM01000009">
    <property type="protein sequence ID" value="TFW35553.1"/>
    <property type="molecule type" value="Genomic_DNA"/>
</dbReference>
<dbReference type="Proteomes" id="UP000297258">
    <property type="component" value="Unassembled WGS sequence"/>
</dbReference>
<dbReference type="InterPro" id="IPR041650">
    <property type="entry name" value="HEPN_Swt1"/>
</dbReference>
<comment type="caution">
    <text evidence="2">The sequence shown here is derived from an EMBL/GenBank/DDBJ whole genome shotgun (WGS) entry which is preliminary data.</text>
</comment>
<dbReference type="Pfam" id="PF18731">
    <property type="entry name" value="HEPN_Swt1"/>
    <property type="match status" value="1"/>
</dbReference>
<evidence type="ECO:0000259" key="1">
    <source>
        <dbReference type="Pfam" id="PF18731"/>
    </source>
</evidence>
<evidence type="ECO:0000313" key="3">
    <source>
        <dbReference type="Proteomes" id="UP000297258"/>
    </source>
</evidence>
<dbReference type="OrthoDB" id="4773522at2"/>
<proteinExistence type="predicted"/>
<organism evidence="2 3">
    <name type="scientific">Massilia horti</name>
    <dbReference type="NCBI Taxonomy" id="2562153"/>
    <lineage>
        <taxon>Bacteria</taxon>
        <taxon>Pseudomonadati</taxon>
        <taxon>Pseudomonadota</taxon>
        <taxon>Betaproteobacteria</taxon>
        <taxon>Burkholderiales</taxon>
        <taxon>Oxalobacteraceae</taxon>
        <taxon>Telluria group</taxon>
        <taxon>Massilia</taxon>
    </lineage>
</organism>
<gene>
    <name evidence="2" type="ORF">E4O92_01805</name>
</gene>
<keyword evidence="3" id="KW-1185">Reference proteome</keyword>
<protein>
    <recommendedName>
        <fullName evidence="1">Swt1-like HEPN domain-containing protein</fullName>
    </recommendedName>
</protein>
<dbReference type="RefSeq" id="WP_135188038.1">
    <property type="nucleotide sequence ID" value="NZ_SPUM01000009.1"/>
</dbReference>
<feature type="domain" description="Swt1-like HEPN" evidence="1">
    <location>
        <begin position="70"/>
        <end position="195"/>
    </location>
</feature>
<accession>A0A4Y9T928</accession>
<dbReference type="AlphaFoldDB" id="A0A4Y9T928"/>
<evidence type="ECO:0000313" key="2">
    <source>
        <dbReference type="EMBL" id="TFW35553.1"/>
    </source>
</evidence>